<dbReference type="InterPro" id="IPR004761">
    <property type="entry name" value="Spore_GerAB"/>
</dbReference>
<dbReference type="Pfam" id="PF03845">
    <property type="entry name" value="Spore_permease"/>
    <property type="match status" value="1"/>
</dbReference>
<name>A0A437SPE2_BACTU</name>
<organism evidence="2 3">
    <name type="scientific">Bacillus thuringiensis</name>
    <dbReference type="NCBI Taxonomy" id="1428"/>
    <lineage>
        <taxon>Bacteria</taxon>
        <taxon>Bacillati</taxon>
        <taxon>Bacillota</taxon>
        <taxon>Bacilli</taxon>
        <taxon>Bacillales</taxon>
        <taxon>Bacillaceae</taxon>
        <taxon>Bacillus</taxon>
        <taxon>Bacillus cereus group</taxon>
    </lineage>
</organism>
<sequence>MRINKAYQISPIYVFFLIHSAQFGAGVLGFARIVAKKAGYD</sequence>
<keyword evidence="1" id="KW-0472">Membrane</keyword>
<dbReference type="RefSeq" id="WP_164860937.1">
    <property type="nucleotide sequence ID" value="NZ_LDER01000099.1"/>
</dbReference>
<dbReference type="GO" id="GO:0016020">
    <property type="term" value="C:membrane"/>
    <property type="evidence" value="ECO:0007669"/>
    <property type="project" value="InterPro"/>
</dbReference>
<dbReference type="EMBL" id="LDER01000099">
    <property type="protein sequence ID" value="RVU65138.1"/>
    <property type="molecule type" value="Genomic_DNA"/>
</dbReference>
<dbReference type="GO" id="GO:0009847">
    <property type="term" value="P:spore germination"/>
    <property type="evidence" value="ECO:0007669"/>
    <property type="project" value="InterPro"/>
</dbReference>
<evidence type="ECO:0000313" key="2">
    <source>
        <dbReference type="EMBL" id="RVU65138.1"/>
    </source>
</evidence>
<gene>
    <name evidence="2" type="ORF">BM74_05690</name>
</gene>
<feature type="transmembrane region" description="Helical" evidence="1">
    <location>
        <begin position="12"/>
        <end position="35"/>
    </location>
</feature>
<protein>
    <submittedName>
        <fullName evidence="2">Spore gernimation protein GerH</fullName>
    </submittedName>
</protein>
<feature type="non-terminal residue" evidence="2">
    <location>
        <position position="41"/>
    </location>
</feature>
<comment type="caution">
    <text evidence="2">The sequence shown here is derived from an EMBL/GenBank/DDBJ whole genome shotgun (WGS) entry which is preliminary data.</text>
</comment>
<accession>A0A437SPE2</accession>
<dbReference type="AlphaFoldDB" id="A0A437SPE2"/>
<evidence type="ECO:0000313" key="3">
    <source>
        <dbReference type="Proteomes" id="UP000286687"/>
    </source>
</evidence>
<keyword evidence="1" id="KW-0812">Transmembrane</keyword>
<reference evidence="2 3" key="1">
    <citation type="submission" date="2018-01" db="EMBL/GenBank/DDBJ databases">
        <title>Complete genome sequence of G25-42.</title>
        <authorList>
            <person name="Zheng Z."/>
            <person name="Sun M."/>
        </authorList>
    </citation>
    <scope>NUCLEOTIDE SEQUENCE [LARGE SCALE GENOMIC DNA]</scope>
    <source>
        <strain evidence="2 3">G25-42</strain>
    </source>
</reference>
<dbReference type="Proteomes" id="UP000286687">
    <property type="component" value="Unassembled WGS sequence"/>
</dbReference>
<proteinExistence type="predicted"/>
<evidence type="ECO:0000256" key="1">
    <source>
        <dbReference type="SAM" id="Phobius"/>
    </source>
</evidence>
<keyword evidence="1" id="KW-1133">Transmembrane helix</keyword>